<dbReference type="Pfam" id="PF13350">
    <property type="entry name" value="Y_phosphatase3"/>
    <property type="match status" value="1"/>
</dbReference>
<dbReference type="InterPro" id="IPR016130">
    <property type="entry name" value="Tyr_Pase_AS"/>
</dbReference>
<dbReference type="PROSITE" id="PS50056">
    <property type="entry name" value="TYR_PHOSPHATASE_2"/>
    <property type="match status" value="1"/>
</dbReference>
<dbReference type="PANTHER" id="PTHR31126:SF1">
    <property type="entry name" value="TYROSINE SPECIFIC PROTEIN PHOSPHATASES DOMAIN-CONTAINING PROTEIN"/>
    <property type="match status" value="1"/>
</dbReference>
<gene>
    <name evidence="3" type="ORF">KO481_42125</name>
</gene>
<comment type="similarity">
    <text evidence="1">Belongs to the protein-tyrosine phosphatase family.</text>
</comment>
<protein>
    <submittedName>
        <fullName evidence="3">Tyrosine-protein phosphatase</fullName>
    </submittedName>
</protein>
<dbReference type="InterPro" id="IPR029021">
    <property type="entry name" value="Prot-tyrosine_phosphatase-like"/>
</dbReference>
<dbReference type="Proteomes" id="UP000733379">
    <property type="component" value="Unassembled WGS sequence"/>
</dbReference>
<dbReference type="EMBL" id="JAHKNI010000030">
    <property type="protein sequence ID" value="MBU3068102.1"/>
    <property type="molecule type" value="Genomic_DNA"/>
</dbReference>
<reference evidence="3 4" key="1">
    <citation type="submission" date="2021-06" db="EMBL/GenBank/DDBJ databases">
        <title>Actinomycetes sequencing.</title>
        <authorList>
            <person name="Shan Q."/>
        </authorList>
    </citation>
    <scope>NUCLEOTIDE SEQUENCE [LARGE SCALE GENOMIC DNA]</scope>
    <source>
        <strain evidence="3 4">NEAU-G5</strain>
    </source>
</reference>
<keyword evidence="4" id="KW-1185">Reference proteome</keyword>
<dbReference type="SUPFAM" id="SSF52799">
    <property type="entry name" value="(Phosphotyrosine protein) phosphatases II"/>
    <property type="match status" value="1"/>
</dbReference>
<organism evidence="3 4">
    <name type="scientific">Nocardia albiluteola</name>
    <dbReference type="NCBI Taxonomy" id="2842303"/>
    <lineage>
        <taxon>Bacteria</taxon>
        <taxon>Bacillati</taxon>
        <taxon>Actinomycetota</taxon>
        <taxon>Actinomycetes</taxon>
        <taxon>Mycobacteriales</taxon>
        <taxon>Nocardiaceae</taxon>
        <taxon>Nocardia</taxon>
    </lineage>
</organism>
<evidence type="ECO:0000259" key="2">
    <source>
        <dbReference type="PROSITE" id="PS50056"/>
    </source>
</evidence>
<evidence type="ECO:0000313" key="4">
    <source>
        <dbReference type="Proteomes" id="UP000733379"/>
    </source>
</evidence>
<comment type="caution">
    <text evidence="3">The sequence shown here is derived from an EMBL/GenBank/DDBJ whole genome shotgun (WGS) entry which is preliminary data.</text>
</comment>
<proteinExistence type="inferred from homology"/>
<dbReference type="InterPro" id="IPR026893">
    <property type="entry name" value="Tyr/Ser_Pase_IphP-type"/>
</dbReference>
<evidence type="ECO:0000313" key="3">
    <source>
        <dbReference type="EMBL" id="MBU3068102.1"/>
    </source>
</evidence>
<dbReference type="InterPro" id="IPR000387">
    <property type="entry name" value="Tyr_Pase_dom"/>
</dbReference>
<dbReference type="PANTHER" id="PTHR31126">
    <property type="entry name" value="TYROSINE-PROTEIN PHOSPHATASE"/>
    <property type="match status" value="1"/>
</dbReference>
<dbReference type="RefSeq" id="WP_215924280.1">
    <property type="nucleotide sequence ID" value="NZ_JAHKNI010000030.1"/>
</dbReference>
<evidence type="ECO:0000256" key="1">
    <source>
        <dbReference type="ARBA" id="ARBA00009580"/>
    </source>
</evidence>
<feature type="domain" description="Tyrosine specific protein phosphatases" evidence="2">
    <location>
        <begin position="147"/>
        <end position="212"/>
    </location>
</feature>
<sequence>MNNPAPWIDLKGAVNVRDLGGLTTTSNGVTRYGRLLRAGSLQDLTADDVELLTRSLNVRDVVDLRSAAEVRRTGPGPLTHIPGVRIQQLSLFAEGGVKPRAATESASHPDKVDVGRALPWNTSAERGRTKPMGSTGHYLRYCTERPDSVVAALRIIARGTGATVVHCAVGKDRTGVVCALALEAVGVSRDAIVADYVRSGERITEIVARLRSNPLYAADMAARPLSSLVPRPAYMHDLLDAIDERFGGVRRWLTRHGWTEDDHRALRSHLLE</sequence>
<dbReference type="PROSITE" id="PS00383">
    <property type="entry name" value="TYR_PHOSPHATASE_1"/>
    <property type="match status" value="1"/>
</dbReference>
<dbReference type="Gene3D" id="3.90.190.10">
    <property type="entry name" value="Protein tyrosine phosphatase superfamily"/>
    <property type="match status" value="1"/>
</dbReference>
<name>A0ABS6BCT4_9NOCA</name>
<accession>A0ABS6BCT4</accession>